<dbReference type="Gene3D" id="2.40.50.1020">
    <property type="entry name" value="LytTr DNA-binding domain"/>
    <property type="match status" value="1"/>
</dbReference>
<evidence type="ECO:0000259" key="2">
    <source>
        <dbReference type="PROSITE" id="PS50110"/>
    </source>
</evidence>
<dbReference type="Gene3D" id="3.40.50.2300">
    <property type="match status" value="1"/>
</dbReference>
<evidence type="ECO:0000256" key="1">
    <source>
        <dbReference type="PROSITE-ProRule" id="PRU00169"/>
    </source>
</evidence>
<dbReference type="InterPro" id="IPR007492">
    <property type="entry name" value="LytTR_DNA-bd_dom"/>
</dbReference>
<sequence length="246" mass="27607">MYGILLVEENDLQTELLQQCLTLAGLYVLGPVVTIAEAIEVCTFTPPALIIMGAKILSEAIGFSTIIEFLRCVHRTPIIVTSTVDEVGLLKKFWAIQPAAFLPKPYNIGVLLQIVKQSFPKPALDEKLYSGSAGPEQENSEIYVRDKHLLIRVPFEGILCVEAAQKYCLLRLTNGKKYSVHIPLARLLNRLKPAGFVRVHRSWLVRLRSIEYLDLSAGVIHLSDALEVPLGRFYRDDVIERLNLLD</sequence>
<reference evidence="4" key="1">
    <citation type="submission" date="2023-07" db="EMBL/GenBank/DDBJ databases">
        <authorList>
            <person name="Kim M.K."/>
        </authorList>
    </citation>
    <scope>NUCLEOTIDE SEQUENCE</scope>
    <source>
        <strain evidence="4">ASUV-10-1</strain>
    </source>
</reference>
<dbReference type="PANTHER" id="PTHR37299">
    <property type="entry name" value="TRANSCRIPTIONAL REGULATOR-RELATED"/>
    <property type="match status" value="1"/>
</dbReference>
<comment type="caution">
    <text evidence="1">Lacks conserved residue(s) required for the propagation of feature annotation.</text>
</comment>
<dbReference type="GO" id="GO:0003677">
    <property type="term" value="F:DNA binding"/>
    <property type="evidence" value="ECO:0007669"/>
    <property type="project" value="UniProtKB-KW"/>
</dbReference>
<dbReference type="SMART" id="SM00850">
    <property type="entry name" value="LytTR"/>
    <property type="match status" value="1"/>
</dbReference>
<protein>
    <submittedName>
        <fullName evidence="4">LytTR family DNA-binding domain-containing protein</fullName>
    </submittedName>
</protein>
<dbReference type="EMBL" id="JAUQSY010000005">
    <property type="protein sequence ID" value="MDO7875015.1"/>
    <property type="molecule type" value="Genomic_DNA"/>
</dbReference>
<gene>
    <name evidence="4" type="ORF">Q5H93_09765</name>
</gene>
<keyword evidence="5" id="KW-1185">Reference proteome</keyword>
<evidence type="ECO:0000313" key="5">
    <source>
        <dbReference type="Proteomes" id="UP001176429"/>
    </source>
</evidence>
<proteinExistence type="predicted"/>
<name>A0ABT9B9S6_9BACT</name>
<dbReference type="InterPro" id="IPR046947">
    <property type="entry name" value="LytR-like"/>
</dbReference>
<feature type="domain" description="HTH LytTR-type" evidence="3">
    <location>
        <begin position="142"/>
        <end position="244"/>
    </location>
</feature>
<dbReference type="PROSITE" id="PS50930">
    <property type="entry name" value="HTH_LYTTR"/>
    <property type="match status" value="1"/>
</dbReference>
<dbReference type="PROSITE" id="PS50110">
    <property type="entry name" value="RESPONSE_REGULATORY"/>
    <property type="match status" value="1"/>
</dbReference>
<dbReference type="Proteomes" id="UP001176429">
    <property type="component" value="Unassembled WGS sequence"/>
</dbReference>
<evidence type="ECO:0000259" key="3">
    <source>
        <dbReference type="PROSITE" id="PS50930"/>
    </source>
</evidence>
<feature type="domain" description="Response regulatory" evidence="2">
    <location>
        <begin position="3"/>
        <end position="119"/>
    </location>
</feature>
<organism evidence="4 5">
    <name type="scientific">Hymenobacter aranciens</name>
    <dbReference type="NCBI Taxonomy" id="3063996"/>
    <lineage>
        <taxon>Bacteria</taxon>
        <taxon>Pseudomonadati</taxon>
        <taxon>Bacteroidota</taxon>
        <taxon>Cytophagia</taxon>
        <taxon>Cytophagales</taxon>
        <taxon>Hymenobacteraceae</taxon>
        <taxon>Hymenobacter</taxon>
    </lineage>
</organism>
<keyword evidence="4" id="KW-0238">DNA-binding</keyword>
<dbReference type="Pfam" id="PF04397">
    <property type="entry name" value="LytTR"/>
    <property type="match status" value="1"/>
</dbReference>
<evidence type="ECO:0000313" key="4">
    <source>
        <dbReference type="EMBL" id="MDO7875015.1"/>
    </source>
</evidence>
<dbReference type="InterPro" id="IPR011006">
    <property type="entry name" value="CheY-like_superfamily"/>
</dbReference>
<comment type="caution">
    <text evidence="4">The sequence shown here is derived from an EMBL/GenBank/DDBJ whole genome shotgun (WGS) entry which is preliminary data.</text>
</comment>
<dbReference type="InterPro" id="IPR001789">
    <property type="entry name" value="Sig_transdc_resp-reg_receiver"/>
</dbReference>
<dbReference type="SUPFAM" id="SSF52172">
    <property type="entry name" value="CheY-like"/>
    <property type="match status" value="1"/>
</dbReference>
<dbReference type="PANTHER" id="PTHR37299:SF1">
    <property type="entry name" value="STAGE 0 SPORULATION PROTEIN A HOMOLOG"/>
    <property type="match status" value="1"/>
</dbReference>
<accession>A0ABT9B9S6</accession>